<evidence type="ECO:0000256" key="5">
    <source>
        <dbReference type="ARBA" id="ARBA00022527"/>
    </source>
</evidence>
<evidence type="ECO:0000256" key="9">
    <source>
        <dbReference type="ARBA" id="ARBA00022777"/>
    </source>
</evidence>
<dbReference type="PROSITE" id="PS00108">
    <property type="entry name" value="PROTEIN_KINASE_ST"/>
    <property type="match status" value="1"/>
</dbReference>
<sequence length="515" mass="56867">MGGCFPCFGSSNKEGSGGGVVKEVVKKDSVKEGSVAQSHHVSRVGSEKSKSRNGSDPKKEPSIPKDGPTAHIAAQTFTFRELAAATKNFRPECLLGEGGFGRVYKGRLESTGQVVAVKQLDRNGLQGNREFLVEVLMLSLLHHPNLVNLIGYCADGDQRLLVYEFMPLGSLEDHLHDLPHDKEPLDWNTRMKIAAGAAKGLEYLHDKANPPVIYRDLKSSNILLDEGFHPKLSDFGLAKLGPVGDKTHVSTRVMGTYGYCAPEYAMTGQLTLKSDVYSFGVVFLELITGRKAIDNTRAPGEHNLVAWARPLFKDRRKFPKMADPLLQGRYPMRGLYQALAVAAMCLQEQAATRPLIGDVVTALTYLASQTYDPNAANQSNRVGPSTPRNREDRRNTVDGLDSPDEHRRGVQHGSPSVHRNSPDYRKRDHFREMSTGSEFGRSETGGGSGRKWGLDDSERPDSQRDSPVSIGRARETPRNRDLDRERAVAEAKVWGENWRDKKRANAMGSFDGTNE</sequence>
<dbReference type="Gene3D" id="1.10.510.10">
    <property type="entry name" value="Transferase(Phosphotransferase) domain 1"/>
    <property type="match status" value="1"/>
</dbReference>
<dbReference type="FunFam" id="1.10.510.10:FF:000032">
    <property type="entry name" value="Serine/threonine-protein kinase PBS1"/>
    <property type="match status" value="1"/>
</dbReference>
<comment type="similarity">
    <text evidence="2">Belongs to the protein kinase superfamily. Ser/Thr protein kinase family.</text>
</comment>
<feature type="binding site" evidence="17">
    <location>
        <position position="118"/>
    </location>
    <ligand>
        <name>ATP</name>
        <dbReference type="ChEBI" id="CHEBI:30616"/>
    </ligand>
</feature>
<dbReference type="GO" id="GO:0045088">
    <property type="term" value="P:regulation of innate immune response"/>
    <property type="evidence" value="ECO:0007669"/>
    <property type="project" value="UniProtKB-ARBA"/>
</dbReference>
<keyword evidence="4" id="KW-1003">Cell membrane</keyword>
<dbReference type="OrthoDB" id="4062651at2759"/>
<evidence type="ECO:0000256" key="17">
    <source>
        <dbReference type="PROSITE-ProRule" id="PRU10141"/>
    </source>
</evidence>
<evidence type="ECO:0000256" key="3">
    <source>
        <dbReference type="ARBA" id="ARBA00012513"/>
    </source>
</evidence>
<keyword evidence="6" id="KW-0597">Phosphoprotein</keyword>
<dbReference type="GO" id="GO:0045087">
    <property type="term" value="P:innate immune response"/>
    <property type="evidence" value="ECO:0007669"/>
    <property type="project" value="UniProtKB-ARBA"/>
</dbReference>
<dbReference type="GO" id="GO:0004674">
    <property type="term" value="F:protein serine/threonine kinase activity"/>
    <property type="evidence" value="ECO:0007669"/>
    <property type="project" value="UniProtKB-KW"/>
</dbReference>
<name>A0A9Q0F2R0_9ROSI</name>
<keyword evidence="14" id="KW-0449">Lipoprotein</keyword>
<feature type="region of interest" description="Disordered" evidence="18">
    <location>
        <begin position="373"/>
        <end position="487"/>
    </location>
</feature>
<proteinExistence type="inferred from homology"/>
<feature type="compositionally biased region" description="Basic and acidic residues" evidence="18">
    <location>
        <begin position="452"/>
        <end position="464"/>
    </location>
</feature>
<dbReference type="PANTHER" id="PTHR47985:SF4">
    <property type="entry name" value="SERINE_THREONINE-PROTEIN KINASE PBL27"/>
    <property type="match status" value="1"/>
</dbReference>
<dbReference type="SMART" id="SM00220">
    <property type="entry name" value="S_TKc"/>
    <property type="match status" value="1"/>
</dbReference>
<comment type="catalytic activity">
    <reaction evidence="15">
        <text>L-threonyl-[protein] + ATP = O-phospho-L-threonyl-[protein] + ADP + H(+)</text>
        <dbReference type="Rhea" id="RHEA:46608"/>
        <dbReference type="Rhea" id="RHEA-COMP:11060"/>
        <dbReference type="Rhea" id="RHEA-COMP:11605"/>
        <dbReference type="ChEBI" id="CHEBI:15378"/>
        <dbReference type="ChEBI" id="CHEBI:30013"/>
        <dbReference type="ChEBI" id="CHEBI:30616"/>
        <dbReference type="ChEBI" id="CHEBI:61977"/>
        <dbReference type="ChEBI" id="CHEBI:456216"/>
        <dbReference type="EC" id="2.7.11.1"/>
    </reaction>
</comment>
<feature type="region of interest" description="Disordered" evidence="18">
    <location>
        <begin position="29"/>
        <end position="70"/>
    </location>
</feature>
<dbReference type="InterPro" id="IPR017441">
    <property type="entry name" value="Protein_kinase_ATP_BS"/>
</dbReference>
<dbReference type="PROSITE" id="PS50011">
    <property type="entry name" value="PROTEIN_KINASE_DOM"/>
    <property type="match status" value="1"/>
</dbReference>
<feature type="compositionally biased region" description="Basic and acidic residues" evidence="18">
    <location>
        <begin position="45"/>
        <end position="63"/>
    </location>
</feature>
<gene>
    <name evidence="20" type="primary">PBL27</name>
    <name evidence="20" type="ORF">Tsubulata_009622</name>
</gene>
<feature type="compositionally biased region" description="Basic and acidic residues" evidence="18">
    <location>
        <begin position="420"/>
        <end position="432"/>
    </location>
</feature>
<comment type="catalytic activity">
    <reaction evidence="16">
        <text>L-seryl-[protein] + ATP = O-phospho-L-seryl-[protein] + ADP + H(+)</text>
        <dbReference type="Rhea" id="RHEA:17989"/>
        <dbReference type="Rhea" id="RHEA-COMP:9863"/>
        <dbReference type="Rhea" id="RHEA-COMP:11604"/>
        <dbReference type="ChEBI" id="CHEBI:15378"/>
        <dbReference type="ChEBI" id="CHEBI:29999"/>
        <dbReference type="ChEBI" id="CHEBI:30616"/>
        <dbReference type="ChEBI" id="CHEBI:83421"/>
        <dbReference type="ChEBI" id="CHEBI:456216"/>
        <dbReference type="EC" id="2.7.11.1"/>
    </reaction>
</comment>
<evidence type="ECO:0000256" key="2">
    <source>
        <dbReference type="ARBA" id="ARBA00008684"/>
    </source>
</evidence>
<comment type="subcellular location">
    <subcellularLocation>
        <location evidence="1">Cell membrane</location>
        <topology evidence="1">Lipid-anchor</topology>
    </subcellularLocation>
</comment>
<keyword evidence="8 17" id="KW-0547">Nucleotide-binding</keyword>
<dbReference type="GO" id="GO:0005886">
    <property type="term" value="C:plasma membrane"/>
    <property type="evidence" value="ECO:0007669"/>
    <property type="project" value="UniProtKB-SubCell"/>
</dbReference>
<feature type="region of interest" description="Disordered" evidence="18">
    <location>
        <begin position="1"/>
        <end position="20"/>
    </location>
</feature>
<evidence type="ECO:0000313" key="21">
    <source>
        <dbReference type="Proteomes" id="UP001141552"/>
    </source>
</evidence>
<keyword evidence="7" id="KW-0808">Transferase</keyword>
<reference evidence="20" key="2">
    <citation type="journal article" date="2023" name="Plants (Basel)">
        <title>Annotation of the Turnera subulata (Passifloraceae) Draft Genome Reveals the S-Locus Evolved after the Divergence of Turneroideae from Passifloroideae in a Stepwise Manner.</title>
        <authorList>
            <person name="Henning P.M."/>
            <person name="Roalson E.H."/>
            <person name="Mir W."/>
            <person name="McCubbin A.G."/>
            <person name="Shore J.S."/>
        </authorList>
    </citation>
    <scope>NUCLEOTIDE SEQUENCE</scope>
    <source>
        <strain evidence="20">F60SS</strain>
    </source>
</reference>
<dbReference type="InterPro" id="IPR000719">
    <property type="entry name" value="Prot_kinase_dom"/>
</dbReference>
<dbReference type="InterPro" id="IPR011009">
    <property type="entry name" value="Kinase-like_dom_sf"/>
</dbReference>
<evidence type="ECO:0000256" key="12">
    <source>
        <dbReference type="ARBA" id="ARBA00023136"/>
    </source>
</evidence>
<feature type="compositionally biased region" description="Basic and acidic residues" evidence="18">
    <location>
        <begin position="472"/>
        <end position="487"/>
    </location>
</feature>
<evidence type="ECO:0000256" key="7">
    <source>
        <dbReference type="ARBA" id="ARBA00022679"/>
    </source>
</evidence>
<keyword evidence="13" id="KW-0564">Palmitate</keyword>
<accession>A0A9Q0F2R0</accession>
<reference evidence="20" key="1">
    <citation type="submission" date="2022-02" db="EMBL/GenBank/DDBJ databases">
        <authorList>
            <person name="Henning P.M."/>
            <person name="McCubbin A.G."/>
            <person name="Shore J.S."/>
        </authorList>
    </citation>
    <scope>NUCLEOTIDE SEQUENCE</scope>
    <source>
        <strain evidence="20">F60SS</strain>
        <tissue evidence="20">Leaves</tissue>
    </source>
</reference>
<evidence type="ECO:0000256" key="15">
    <source>
        <dbReference type="ARBA" id="ARBA00047899"/>
    </source>
</evidence>
<feature type="compositionally biased region" description="Polar residues" evidence="18">
    <location>
        <begin position="373"/>
        <end position="387"/>
    </location>
</feature>
<evidence type="ECO:0000256" key="18">
    <source>
        <dbReference type="SAM" id="MobiDB-lite"/>
    </source>
</evidence>
<dbReference type="FunFam" id="3.30.200.20:FF:000248">
    <property type="entry name" value="Serine/threonine-protein kinase PBS1"/>
    <property type="match status" value="1"/>
</dbReference>
<keyword evidence="10" id="KW-0611">Plant defense</keyword>
<evidence type="ECO:0000313" key="20">
    <source>
        <dbReference type="EMBL" id="KAJ4823089.1"/>
    </source>
</evidence>
<evidence type="ECO:0000256" key="8">
    <source>
        <dbReference type="ARBA" id="ARBA00022741"/>
    </source>
</evidence>
<protein>
    <recommendedName>
        <fullName evidence="3">non-specific serine/threonine protein kinase</fullName>
        <ecNumber evidence="3">2.7.11.1</ecNumber>
    </recommendedName>
</protein>
<evidence type="ECO:0000256" key="1">
    <source>
        <dbReference type="ARBA" id="ARBA00004193"/>
    </source>
</evidence>
<evidence type="ECO:0000259" key="19">
    <source>
        <dbReference type="PROSITE" id="PS50011"/>
    </source>
</evidence>
<evidence type="ECO:0000256" key="14">
    <source>
        <dbReference type="ARBA" id="ARBA00023288"/>
    </source>
</evidence>
<feature type="domain" description="Protein kinase" evidence="19">
    <location>
        <begin position="89"/>
        <end position="366"/>
    </location>
</feature>
<dbReference type="AlphaFoldDB" id="A0A9Q0F2R0"/>
<comment type="caution">
    <text evidence="20">The sequence shown here is derived from an EMBL/GenBank/DDBJ whole genome shotgun (WGS) entry which is preliminary data.</text>
</comment>
<evidence type="ECO:0000256" key="11">
    <source>
        <dbReference type="ARBA" id="ARBA00022840"/>
    </source>
</evidence>
<dbReference type="CDD" id="cd14066">
    <property type="entry name" value="STKc_IRAK"/>
    <property type="match status" value="1"/>
</dbReference>
<dbReference type="EC" id="2.7.11.1" evidence="3"/>
<evidence type="ECO:0000256" key="4">
    <source>
        <dbReference type="ARBA" id="ARBA00022475"/>
    </source>
</evidence>
<evidence type="ECO:0000256" key="16">
    <source>
        <dbReference type="ARBA" id="ARBA00048679"/>
    </source>
</evidence>
<keyword evidence="9 20" id="KW-0418">Kinase</keyword>
<evidence type="ECO:0000256" key="13">
    <source>
        <dbReference type="ARBA" id="ARBA00023139"/>
    </source>
</evidence>
<dbReference type="Pfam" id="PF00069">
    <property type="entry name" value="Pkinase"/>
    <property type="match status" value="1"/>
</dbReference>
<dbReference type="InterPro" id="IPR008271">
    <property type="entry name" value="Ser/Thr_kinase_AS"/>
</dbReference>
<dbReference type="Gene3D" id="3.30.200.20">
    <property type="entry name" value="Phosphorylase Kinase, domain 1"/>
    <property type="match status" value="1"/>
</dbReference>
<keyword evidence="12" id="KW-0472">Membrane</keyword>
<dbReference type="PANTHER" id="PTHR47985">
    <property type="entry name" value="OS07G0668900 PROTEIN"/>
    <property type="match status" value="1"/>
</dbReference>
<dbReference type="PROSITE" id="PS00107">
    <property type="entry name" value="PROTEIN_KINASE_ATP"/>
    <property type="match status" value="1"/>
</dbReference>
<keyword evidence="21" id="KW-1185">Reference proteome</keyword>
<keyword evidence="11 17" id="KW-0067">ATP-binding</keyword>
<feature type="region of interest" description="Disordered" evidence="18">
    <location>
        <begin position="496"/>
        <end position="515"/>
    </location>
</feature>
<keyword evidence="5" id="KW-0723">Serine/threonine-protein kinase</keyword>
<evidence type="ECO:0000256" key="6">
    <source>
        <dbReference type="ARBA" id="ARBA00022553"/>
    </source>
</evidence>
<dbReference type="GO" id="GO:0005524">
    <property type="term" value="F:ATP binding"/>
    <property type="evidence" value="ECO:0007669"/>
    <property type="project" value="UniProtKB-UniRule"/>
</dbReference>
<dbReference type="GO" id="GO:0031349">
    <property type="term" value="P:positive regulation of defense response"/>
    <property type="evidence" value="ECO:0007669"/>
    <property type="project" value="UniProtKB-ARBA"/>
</dbReference>
<dbReference type="EMBL" id="JAKUCV010007524">
    <property type="protein sequence ID" value="KAJ4823089.1"/>
    <property type="molecule type" value="Genomic_DNA"/>
</dbReference>
<dbReference type="Proteomes" id="UP001141552">
    <property type="component" value="Unassembled WGS sequence"/>
</dbReference>
<organism evidence="20 21">
    <name type="scientific">Turnera subulata</name>
    <dbReference type="NCBI Taxonomy" id="218843"/>
    <lineage>
        <taxon>Eukaryota</taxon>
        <taxon>Viridiplantae</taxon>
        <taxon>Streptophyta</taxon>
        <taxon>Embryophyta</taxon>
        <taxon>Tracheophyta</taxon>
        <taxon>Spermatophyta</taxon>
        <taxon>Magnoliopsida</taxon>
        <taxon>eudicotyledons</taxon>
        <taxon>Gunneridae</taxon>
        <taxon>Pentapetalae</taxon>
        <taxon>rosids</taxon>
        <taxon>fabids</taxon>
        <taxon>Malpighiales</taxon>
        <taxon>Passifloraceae</taxon>
        <taxon>Turnera</taxon>
    </lineage>
</organism>
<evidence type="ECO:0000256" key="10">
    <source>
        <dbReference type="ARBA" id="ARBA00022821"/>
    </source>
</evidence>
<dbReference type="SUPFAM" id="SSF56112">
    <property type="entry name" value="Protein kinase-like (PK-like)"/>
    <property type="match status" value="1"/>
</dbReference>